<keyword evidence="11" id="KW-1185">Reference proteome</keyword>
<dbReference type="InterPro" id="IPR050598">
    <property type="entry name" value="AminoAcid_Transporter"/>
</dbReference>
<accession>A0A7L0NAY6</accession>
<keyword evidence="7 9" id="KW-1133">Transmembrane helix</keyword>
<feature type="non-terminal residue" evidence="10">
    <location>
        <position position="445"/>
    </location>
</feature>
<evidence type="ECO:0000256" key="6">
    <source>
        <dbReference type="ARBA" id="ARBA00022970"/>
    </source>
</evidence>
<organism evidence="10 11">
    <name type="scientific">Formicarius rufipectus</name>
    <dbReference type="NCBI Taxonomy" id="1118560"/>
    <lineage>
        <taxon>Eukaryota</taxon>
        <taxon>Metazoa</taxon>
        <taxon>Chordata</taxon>
        <taxon>Craniata</taxon>
        <taxon>Vertebrata</taxon>
        <taxon>Euteleostomi</taxon>
        <taxon>Archelosauria</taxon>
        <taxon>Archosauria</taxon>
        <taxon>Dinosauria</taxon>
        <taxon>Saurischia</taxon>
        <taxon>Theropoda</taxon>
        <taxon>Coelurosauria</taxon>
        <taxon>Aves</taxon>
        <taxon>Neognathae</taxon>
        <taxon>Neoaves</taxon>
        <taxon>Telluraves</taxon>
        <taxon>Australaves</taxon>
        <taxon>Passeriformes</taxon>
        <taxon>Formicariidae</taxon>
        <taxon>Formicarius</taxon>
    </lineage>
</organism>
<keyword evidence="6" id="KW-0029">Amino-acid transport</keyword>
<dbReference type="Gene3D" id="1.20.1740.10">
    <property type="entry name" value="Amino acid/polyamine transporter I"/>
    <property type="match status" value="1"/>
</dbReference>
<feature type="transmembrane region" description="Helical" evidence="9">
    <location>
        <begin position="200"/>
        <end position="222"/>
    </location>
</feature>
<feature type="non-terminal residue" evidence="10">
    <location>
        <position position="1"/>
    </location>
</feature>
<dbReference type="EMBL" id="VXAU01002231">
    <property type="protein sequence ID" value="NXK90251.1"/>
    <property type="molecule type" value="Genomic_DNA"/>
</dbReference>
<reference evidence="10 11" key="1">
    <citation type="submission" date="2019-09" db="EMBL/GenBank/DDBJ databases">
        <title>Bird 10,000 Genomes (B10K) Project - Family phase.</title>
        <authorList>
            <person name="Zhang G."/>
        </authorList>
    </citation>
    <scope>NUCLEOTIDE SEQUENCE [LARGE SCALE GENOMIC DNA]</scope>
    <source>
        <strain evidence="10">B10K-DU-001-43</strain>
        <tissue evidence="10">Muscle</tissue>
    </source>
</reference>
<name>A0A7L0NAY6_9PASS</name>
<evidence type="ECO:0000256" key="8">
    <source>
        <dbReference type="ARBA" id="ARBA00023136"/>
    </source>
</evidence>
<feature type="transmembrane region" description="Helical" evidence="9">
    <location>
        <begin position="76"/>
        <end position="94"/>
    </location>
</feature>
<proteinExistence type="inferred from homology"/>
<evidence type="ECO:0000256" key="5">
    <source>
        <dbReference type="ARBA" id="ARBA00022692"/>
    </source>
</evidence>
<evidence type="ECO:0000256" key="4">
    <source>
        <dbReference type="ARBA" id="ARBA00022475"/>
    </source>
</evidence>
<sequence>SEKMQMKKEITLLNGVSLIVGNMIGSGIFVSPKGVLMYSASYGLSLVIWALGGLFSLFGALCYVELGTSIVKSGGSYAYILEAFGAFVAFIRLWSSLLIIEPTTQAVIAITFANYIVQPIFPHCEPPYDAVRLIAAACICSLTFINCVNVKWGTRVQDVFTYAKVMALILVISVGLYKIGKGETENLRAPFEGSATNPGMIALAFYSALFSYSGWDTLNYVTEEMQNPKRNLPLSIAISMPIVAVIYLLTNIAYYVVLDMPALLTSDAVAVTFGSETLSHAKWIIPIAVAMSCYSGLNSSIIAASRLFYVGAREGHLPVSLSLIHMKCFTPVPALLFNGLMTLLYLLVEDVFLLINYYCFNYWLFVGLSIGGLIYLRHSQPHRPRPVKLSLFFPIVYCLCSLFLVLVPLYSDTINSLIGIGIALSGIPAYYLGVYLPVEKRPKCL</sequence>
<dbReference type="InterPro" id="IPR002293">
    <property type="entry name" value="AA/rel_permease1"/>
</dbReference>
<feature type="transmembrane region" description="Helical" evidence="9">
    <location>
        <begin position="234"/>
        <end position="257"/>
    </location>
</feature>
<evidence type="ECO:0000313" key="10">
    <source>
        <dbReference type="EMBL" id="NXK90251.1"/>
    </source>
</evidence>
<gene>
    <name evidence="10" type="primary">Slc7a6</name>
    <name evidence="10" type="ORF">FORRUF_R02162</name>
</gene>
<protein>
    <submittedName>
        <fullName evidence="10">YLAT2 protein</fullName>
    </submittedName>
</protein>
<evidence type="ECO:0000256" key="3">
    <source>
        <dbReference type="ARBA" id="ARBA00022448"/>
    </source>
</evidence>
<dbReference type="AlphaFoldDB" id="A0A7L0NAY6"/>
<evidence type="ECO:0000256" key="9">
    <source>
        <dbReference type="SAM" id="Phobius"/>
    </source>
</evidence>
<feature type="transmembrane region" description="Helical" evidence="9">
    <location>
        <begin position="417"/>
        <end position="438"/>
    </location>
</feature>
<keyword evidence="5 9" id="KW-0812">Transmembrane</keyword>
<evidence type="ECO:0000256" key="7">
    <source>
        <dbReference type="ARBA" id="ARBA00022989"/>
    </source>
</evidence>
<comment type="similarity">
    <text evidence="2">Belongs to the amino acid-polyamine-organocation (APC) superfamily. L-type amino acid transporter (LAT) (TC 2.A.3.8) family.</text>
</comment>
<dbReference type="PANTHER" id="PTHR11785">
    <property type="entry name" value="AMINO ACID TRANSPORTER"/>
    <property type="match status" value="1"/>
</dbReference>
<evidence type="ECO:0000256" key="2">
    <source>
        <dbReference type="ARBA" id="ARBA00007040"/>
    </source>
</evidence>
<feature type="transmembrane region" description="Helical" evidence="9">
    <location>
        <begin position="12"/>
        <end position="30"/>
    </location>
</feature>
<dbReference type="PIRSF" id="PIRSF006060">
    <property type="entry name" value="AA_transporter"/>
    <property type="match status" value="1"/>
</dbReference>
<feature type="transmembrane region" description="Helical" evidence="9">
    <location>
        <begin position="360"/>
        <end position="377"/>
    </location>
</feature>
<feature type="transmembrane region" description="Helical" evidence="9">
    <location>
        <begin position="389"/>
        <end position="411"/>
    </location>
</feature>
<dbReference type="GO" id="GO:0015179">
    <property type="term" value="F:L-amino acid transmembrane transporter activity"/>
    <property type="evidence" value="ECO:0007669"/>
    <property type="project" value="TreeGrafter"/>
</dbReference>
<dbReference type="Pfam" id="PF13520">
    <property type="entry name" value="AA_permease_2"/>
    <property type="match status" value="1"/>
</dbReference>
<dbReference type="PANTHER" id="PTHR11785:SF213">
    <property type="entry name" value="Y+L AMINO ACID TRANSPORTER 2"/>
    <property type="match status" value="1"/>
</dbReference>
<feature type="transmembrane region" description="Helical" evidence="9">
    <location>
        <begin position="283"/>
        <end position="309"/>
    </location>
</feature>
<dbReference type="FunFam" id="1.20.1740.10:FF:000003">
    <property type="entry name" value="Y+L amino acid transporter 1 isoform X1"/>
    <property type="match status" value="1"/>
</dbReference>
<evidence type="ECO:0000313" key="11">
    <source>
        <dbReference type="Proteomes" id="UP000520463"/>
    </source>
</evidence>
<feature type="transmembrane region" description="Helical" evidence="9">
    <location>
        <begin position="130"/>
        <end position="148"/>
    </location>
</feature>
<evidence type="ECO:0000256" key="1">
    <source>
        <dbReference type="ARBA" id="ARBA00004651"/>
    </source>
</evidence>
<comment type="subcellular location">
    <subcellularLocation>
        <location evidence="1">Cell membrane</location>
        <topology evidence="1">Multi-pass membrane protein</topology>
    </subcellularLocation>
</comment>
<keyword evidence="8 9" id="KW-0472">Membrane</keyword>
<feature type="transmembrane region" description="Helical" evidence="9">
    <location>
        <begin position="160"/>
        <end position="180"/>
    </location>
</feature>
<dbReference type="OrthoDB" id="10062876at2759"/>
<dbReference type="Proteomes" id="UP000520463">
    <property type="component" value="Unassembled WGS sequence"/>
</dbReference>
<dbReference type="GO" id="GO:0005886">
    <property type="term" value="C:plasma membrane"/>
    <property type="evidence" value="ECO:0007669"/>
    <property type="project" value="UniProtKB-SubCell"/>
</dbReference>
<comment type="caution">
    <text evidence="10">The sequence shown here is derived from an EMBL/GenBank/DDBJ whole genome shotgun (WGS) entry which is preliminary data.</text>
</comment>
<keyword evidence="4" id="KW-1003">Cell membrane</keyword>
<keyword evidence="3" id="KW-0813">Transport</keyword>
<feature type="transmembrane region" description="Helical" evidence="9">
    <location>
        <begin position="42"/>
        <end position="64"/>
    </location>
</feature>